<dbReference type="Proteomes" id="UP000595140">
    <property type="component" value="Unassembled WGS sequence"/>
</dbReference>
<accession>A0A484M1X4</accession>
<gene>
    <name evidence="2" type="ORF">CCAM_LOCUS24598</name>
</gene>
<protein>
    <submittedName>
        <fullName evidence="2">Uncharacterized protein</fullName>
    </submittedName>
</protein>
<name>A0A484M1X4_9ASTE</name>
<proteinExistence type="predicted"/>
<feature type="compositionally biased region" description="Basic and acidic residues" evidence="1">
    <location>
        <begin position="481"/>
        <end position="494"/>
    </location>
</feature>
<evidence type="ECO:0000313" key="3">
    <source>
        <dbReference type="Proteomes" id="UP000595140"/>
    </source>
</evidence>
<sequence>MKIVGANIHFQKLEAKCSSPTFYQSYLEMIAAQELSEFLHMEIRFKYENEVLEFYKNGKVKTVKSKKDPQRTIQVINSTVGGTKVKLSQKKANLNNDYKLVLELVITCLECGSGGHADEITQERAFIINALITKSKVNWAAHFFNSISKHLGKHNQKYLCQGLYIGHILESLGATSEGKKYEARYWLYYLSSKGENRAGASTTAEESSSDNVLIMSLNKSVKRKQVVSPSPRAEAPQNLALINLEEEEEISAQGELQRKKKRKITSPSTSGNVNPDELKEKEPVEENSSSEFSNFLTTSTEQLLSWDQQLKNEKIIKKCLGLPVNYCCEQILDVDWVWQRNYEDLHLEHLVTSPISEFEVDDEDHAVYKPVLSKTTEDHVVLTSETQANLEATAEDFQIFPETSPVFETVPPEAAVSTPQNQNQEGSNEELQQHLPSKDLEILTTACEISNQPETEIPEKSAEIPEQSTFPETNEEEQAVEAERSSAEAEKETQMAELEASKSLVAIFEEQNEAEEKNSLSRDLSNFILGEAEEESERTLKINDEEDVQDDAESLPMQLFQRTPSSHQVTNFHFHSSSISTLPDKVPETWTKKVQGLIESALASQHASFRQEIELMEARYNKLIEKSKETHCSNLKEISKSVDKTLEIISLLSNTVSNTMKTYASDKLPIAVKEGEVSYIPTHLNLTDLVLDAQRSNPENSTQHLSSSGLDGTEAVGTIAAHFSNENQTEERRNNIRRIKELCGNMQGIREIAESSKRKKH</sequence>
<keyword evidence="3" id="KW-1185">Reference proteome</keyword>
<evidence type="ECO:0000313" key="2">
    <source>
        <dbReference type="EMBL" id="VFQ82822.1"/>
    </source>
</evidence>
<dbReference type="EMBL" id="OOIL02002436">
    <property type="protein sequence ID" value="VFQ82822.1"/>
    <property type="molecule type" value="Genomic_DNA"/>
</dbReference>
<feature type="region of interest" description="Disordered" evidence="1">
    <location>
        <begin position="252"/>
        <end position="292"/>
    </location>
</feature>
<evidence type="ECO:0000256" key="1">
    <source>
        <dbReference type="SAM" id="MobiDB-lite"/>
    </source>
</evidence>
<feature type="region of interest" description="Disordered" evidence="1">
    <location>
        <begin position="452"/>
        <end position="496"/>
    </location>
</feature>
<dbReference type="AlphaFoldDB" id="A0A484M1X4"/>
<reference evidence="2 3" key="1">
    <citation type="submission" date="2018-04" db="EMBL/GenBank/DDBJ databases">
        <authorList>
            <person name="Vogel A."/>
        </authorList>
    </citation>
    <scope>NUCLEOTIDE SEQUENCE [LARGE SCALE GENOMIC DNA]</scope>
</reference>
<organism evidence="2 3">
    <name type="scientific">Cuscuta campestris</name>
    <dbReference type="NCBI Taxonomy" id="132261"/>
    <lineage>
        <taxon>Eukaryota</taxon>
        <taxon>Viridiplantae</taxon>
        <taxon>Streptophyta</taxon>
        <taxon>Embryophyta</taxon>
        <taxon>Tracheophyta</taxon>
        <taxon>Spermatophyta</taxon>
        <taxon>Magnoliopsida</taxon>
        <taxon>eudicotyledons</taxon>
        <taxon>Gunneridae</taxon>
        <taxon>Pentapetalae</taxon>
        <taxon>asterids</taxon>
        <taxon>lamiids</taxon>
        <taxon>Solanales</taxon>
        <taxon>Convolvulaceae</taxon>
        <taxon>Cuscuteae</taxon>
        <taxon>Cuscuta</taxon>
        <taxon>Cuscuta subgen. Grammica</taxon>
        <taxon>Cuscuta sect. Cleistogrammica</taxon>
    </lineage>
</organism>